<dbReference type="InterPro" id="IPR033370">
    <property type="entry name" value="COG1"/>
</dbReference>
<keyword evidence="6" id="KW-0333">Golgi apparatus</keyword>
<keyword evidence="9" id="KW-1185">Reference proteome</keyword>
<proteinExistence type="inferred from homology"/>
<dbReference type="Proteomes" id="UP001189624">
    <property type="component" value="Chromosome 1"/>
</dbReference>
<dbReference type="GO" id="GO:0017119">
    <property type="term" value="C:Golgi transport complex"/>
    <property type="evidence" value="ECO:0007669"/>
    <property type="project" value="InterPro"/>
</dbReference>
<gene>
    <name evidence="8" type="ORF">AYBTSS11_LOCUS3631</name>
</gene>
<protein>
    <recommendedName>
        <fullName evidence="3">Conserved oligomeric Golgi complex subunit 1</fullName>
    </recommendedName>
</protein>
<evidence type="ECO:0000313" key="9">
    <source>
        <dbReference type="Proteomes" id="UP001189624"/>
    </source>
</evidence>
<evidence type="ECO:0000256" key="5">
    <source>
        <dbReference type="ARBA" id="ARBA00022927"/>
    </source>
</evidence>
<dbReference type="Gramene" id="rna-AYBTSS11_LOCUS3631">
    <property type="protein sequence ID" value="CAJ1917056.1"/>
    <property type="gene ID" value="gene-AYBTSS11_LOCUS3631"/>
</dbReference>
<dbReference type="PANTHER" id="PTHR31658">
    <property type="entry name" value="CONSERVED OLIGOMERIC GOLGI COMPLEX SUBUNIT 1"/>
    <property type="match status" value="1"/>
</dbReference>
<dbReference type="EMBL" id="OY731398">
    <property type="protein sequence ID" value="CAJ1917056.1"/>
    <property type="molecule type" value="Genomic_DNA"/>
</dbReference>
<keyword evidence="5" id="KW-0653">Protein transport</keyword>
<dbReference type="GO" id="GO:0006891">
    <property type="term" value="P:intra-Golgi vesicle-mediated transport"/>
    <property type="evidence" value="ECO:0007669"/>
    <property type="project" value="InterPro"/>
</dbReference>
<evidence type="ECO:0000256" key="6">
    <source>
        <dbReference type="ARBA" id="ARBA00023034"/>
    </source>
</evidence>
<organism evidence="8 9">
    <name type="scientific">Sphenostylis stenocarpa</name>
    <dbReference type="NCBI Taxonomy" id="92480"/>
    <lineage>
        <taxon>Eukaryota</taxon>
        <taxon>Viridiplantae</taxon>
        <taxon>Streptophyta</taxon>
        <taxon>Embryophyta</taxon>
        <taxon>Tracheophyta</taxon>
        <taxon>Spermatophyta</taxon>
        <taxon>Magnoliopsida</taxon>
        <taxon>eudicotyledons</taxon>
        <taxon>Gunneridae</taxon>
        <taxon>Pentapetalae</taxon>
        <taxon>rosids</taxon>
        <taxon>fabids</taxon>
        <taxon>Fabales</taxon>
        <taxon>Fabaceae</taxon>
        <taxon>Papilionoideae</taxon>
        <taxon>50 kb inversion clade</taxon>
        <taxon>NPAAA clade</taxon>
        <taxon>indigoferoid/millettioid clade</taxon>
        <taxon>Phaseoleae</taxon>
        <taxon>Sphenostylis</taxon>
    </lineage>
</organism>
<evidence type="ECO:0000313" key="8">
    <source>
        <dbReference type="EMBL" id="CAJ1917056.1"/>
    </source>
</evidence>
<dbReference type="GO" id="GO:0015031">
    <property type="term" value="P:protein transport"/>
    <property type="evidence" value="ECO:0007669"/>
    <property type="project" value="UniProtKB-KW"/>
</dbReference>
<dbReference type="AlphaFoldDB" id="A0AA86S0G1"/>
<keyword evidence="4" id="KW-0813">Transport</keyword>
<evidence type="ECO:0000256" key="4">
    <source>
        <dbReference type="ARBA" id="ARBA00022448"/>
    </source>
</evidence>
<dbReference type="PANTHER" id="PTHR31658:SF0">
    <property type="entry name" value="CONSERVED OLIGOMERIC GOLGI COMPLEX SUBUNIT 1"/>
    <property type="match status" value="1"/>
</dbReference>
<comment type="subcellular location">
    <subcellularLocation>
        <location evidence="1">Golgi apparatus membrane</location>
        <topology evidence="1">Peripheral membrane protein</topology>
    </subcellularLocation>
</comment>
<keyword evidence="7" id="KW-0472">Membrane</keyword>
<evidence type="ECO:0000256" key="1">
    <source>
        <dbReference type="ARBA" id="ARBA00004395"/>
    </source>
</evidence>
<dbReference type="GO" id="GO:0000139">
    <property type="term" value="C:Golgi membrane"/>
    <property type="evidence" value="ECO:0007669"/>
    <property type="project" value="UniProtKB-SubCell"/>
</dbReference>
<comment type="similarity">
    <text evidence="2">Belongs to the COG1 family.</text>
</comment>
<evidence type="ECO:0000256" key="7">
    <source>
        <dbReference type="ARBA" id="ARBA00023136"/>
    </source>
</evidence>
<sequence>MFSGVSARYFTVARSRPPISAYSDALAAVAVIDELEPKQILGLFFGIEEVRLWKSFKDRLESIMVMLDKRYIADTCFAWLRECIILKKSKRRVPLKDTVSYLFTLFTASTSCCFITNPSNKINSCIFFVTGQQVFLLRDIESKDVSQAGHEGEGDEGTAFADRHEVVDFEDKVESFEVGNEFLEEGVSYSVLQTGLGGNVGSSIEVGVSYCVWDYTRYSLH</sequence>
<name>A0AA86S0G1_9FABA</name>
<evidence type="ECO:0000256" key="2">
    <source>
        <dbReference type="ARBA" id="ARBA00006653"/>
    </source>
</evidence>
<accession>A0AA86S0G1</accession>
<reference evidence="8" key="1">
    <citation type="submission" date="2023-10" db="EMBL/GenBank/DDBJ databases">
        <authorList>
            <person name="Domelevo Entfellner J.-B."/>
        </authorList>
    </citation>
    <scope>NUCLEOTIDE SEQUENCE</scope>
</reference>
<evidence type="ECO:0000256" key="3">
    <source>
        <dbReference type="ARBA" id="ARBA00020978"/>
    </source>
</evidence>